<comment type="similarity">
    <text evidence="1">Belongs to the CesT/SycH chaperone family.</text>
</comment>
<name>A0A9X2W744_9ENTR</name>
<dbReference type="GO" id="GO:0030254">
    <property type="term" value="P:protein secretion by the type III secretion system"/>
    <property type="evidence" value="ECO:0007669"/>
    <property type="project" value="InterPro"/>
</dbReference>
<dbReference type="Gene3D" id="3.30.1460.10">
    <property type="match status" value="1"/>
</dbReference>
<evidence type="ECO:0000256" key="2">
    <source>
        <dbReference type="ARBA" id="ARBA00093795"/>
    </source>
</evidence>
<evidence type="ECO:0000313" key="3">
    <source>
        <dbReference type="EMBL" id="MCT4700499.1"/>
    </source>
</evidence>
<proteinExistence type="inferred from homology"/>
<keyword evidence="4" id="KW-1185">Reference proteome</keyword>
<accession>A0A9X2W744</accession>
<dbReference type="RefSeq" id="WP_271121372.1">
    <property type="nucleotide sequence ID" value="NZ_JALHAN010000053.1"/>
</dbReference>
<dbReference type="Pfam" id="PF05932">
    <property type="entry name" value="CesT"/>
    <property type="match status" value="1"/>
</dbReference>
<comment type="caution">
    <text evidence="3">The sequence shown here is derived from an EMBL/GenBank/DDBJ whole genome shotgun (WGS) entry which is preliminary data.</text>
</comment>
<evidence type="ECO:0000313" key="4">
    <source>
        <dbReference type="Proteomes" id="UP001150641"/>
    </source>
</evidence>
<evidence type="ECO:0000256" key="1">
    <source>
        <dbReference type="ARBA" id="ARBA00093771"/>
    </source>
</evidence>
<gene>
    <name evidence="3" type="ORF">MUA00_01520</name>
</gene>
<dbReference type="SUPFAM" id="SSF69635">
    <property type="entry name" value="Type III secretory system chaperone-like"/>
    <property type="match status" value="1"/>
</dbReference>
<organism evidence="3 4">
    <name type="scientific">Dryocola boscaweniae</name>
    <dbReference type="NCBI Taxonomy" id="2925397"/>
    <lineage>
        <taxon>Bacteria</taxon>
        <taxon>Pseudomonadati</taxon>
        <taxon>Pseudomonadota</taxon>
        <taxon>Gammaproteobacteria</taxon>
        <taxon>Enterobacterales</taxon>
        <taxon>Enterobacteriaceae</taxon>
        <taxon>Dryocola</taxon>
    </lineage>
</organism>
<protein>
    <recommendedName>
        <fullName evidence="2">Tir chaperone</fullName>
    </recommendedName>
</protein>
<dbReference type="InterPro" id="IPR010261">
    <property type="entry name" value="Tir_chaperone"/>
</dbReference>
<dbReference type="CDD" id="cd16364">
    <property type="entry name" value="T3SC_I-like"/>
    <property type="match status" value="1"/>
</dbReference>
<sequence>MNPVIDSILQQISVALNSELTREEDHAWIIPSAAPELLLTLIWNEDGPQDELIISLAIGRVDDTQPSPLAMELLTANLGMAVLNGPRLGYSPSSQLITLLDSVACRYGDEVALGEMVASLVAAGVNIRQKVLEVGYRLFSDYPEEH</sequence>
<reference evidence="3" key="1">
    <citation type="submission" date="2022-03" db="EMBL/GenBank/DDBJ databases">
        <title>Proposal of a novel genus Dryocolo and two novel species.</title>
        <authorList>
            <person name="Maddock D.W."/>
            <person name="Brady C.L."/>
            <person name="Denman S."/>
            <person name="Arnold D."/>
        </authorList>
    </citation>
    <scope>NUCLEOTIDE SEQUENCE</scope>
    <source>
        <strain evidence="3">H6W4</strain>
    </source>
</reference>
<dbReference type="AlphaFoldDB" id="A0A9X2W744"/>
<dbReference type="Proteomes" id="UP001150641">
    <property type="component" value="Unassembled WGS sequence"/>
</dbReference>
<dbReference type="EMBL" id="JALHAP010000066">
    <property type="protein sequence ID" value="MCT4700499.1"/>
    <property type="molecule type" value="Genomic_DNA"/>
</dbReference>